<evidence type="ECO:0000313" key="1">
    <source>
        <dbReference type="EMBL" id="KAG1813649.1"/>
    </source>
</evidence>
<accession>A0A9P7JC18</accession>
<dbReference type="GeneID" id="64630116"/>
<reference evidence="1" key="1">
    <citation type="journal article" date="2020" name="New Phytol.">
        <title>Comparative genomics reveals dynamic genome evolution in host specialist ectomycorrhizal fungi.</title>
        <authorList>
            <person name="Lofgren L.A."/>
            <person name="Nguyen N.H."/>
            <person name="Vilgalys R."/>
            <person name="Ruytinx J."/>
            <person name="Liao H.L."/>
            <person name="Branco S."/>
            <person name="Kuo A."/>
            <person name="LaButti K."/>
            <person name="Lipzen A."/>
            <person name="Andreopoulos W."/>
            <person name="Pangilinan J."/>
            <person name="Riley R."/>
            <person name="Hundley H."/>
            <person name="Na H."/>
            <person name="Barry K."/>
            <person name="Grigoriev I.V."/>
            <person name="Stajich J.E."/>
            <person name="Kennedy P.G."/>
        </authorList>
    </citation>
    <scope>NUCLEOTIDE SEQUENCE</scope>
    <source>
        <strain evidence="1">MN1</strain>
    </source>
</reference>
<evidence type="ECO:0000313" key="2">
    <source>
        <dbReference type="Proteomes" id="UP000807769"/>
    </source>
</evidence>
<dbReference type="Proteomes" id="UP000807769">
    <property type="component" value="Unassembled WGS sequence"/>
</dbReference>
<dbReference type="OrthoDB" id="10377525at2759"/>
<dbReference type="RefSeq" id="XP_041191410.1">
    <property type="nucleotide sequence ID" value="XM_041336099.1"/>
</dbReference>
<dbReference type="EMBL" id="JABBWG010000023">
    <property type="protein sequence ID" value="KAG1813649.1"/>
    <property type="molecule type" value="Genomic_DNA"/>
</dbReference>
<comment type="caution">
    <text evidence="1">The sequence shown here is derived from an EMBL/GenBank/DDBJ whole genome shotgun (WGS) entry which is preliminary data.</text>
</comment>
<dbReference type="AlphaFoldDB" id="A0A9P7JC18"/>
<proteinExistence type="predicted"/>
<sequence length="239" mass="27871">MMCRPSGKRATPFTQLVWPRIVWRGMIAGVLLMEDDMVRACSLNYGRLWTVYTRKVRRNLGLRPGYLVAAMISGASRGLSSFNSILVRITQAMAHDTACSRDPILMRKTSNVCRCYEIREYARDLCGYLKSWCSISRDQWVSGWELRKLRKLRSRSFMLFLKLCPMRHPRVRFTAMNLLHSASAQVCDRRYVQLLIHMDYIYASNNHSTASHTPPLCTFFRPMFELQHTRDVPIITMSY</sequence>
<name>A0A9P7JC18_9AGAM</name>
<protein>
    <submittedName>
        <fullName evidence="1">Uncharacterized protein</fullName>
    </submittedName>
</protein>
<gene>
    <name evidence="1" type="ORF">BJ212DRAFT_1366388</name>
</gene>
<keyword evidence="2" id="KW-1185">Reference proteome</keyword>
<organism evidence="1 2">
    <name type="scientific">Suillus subaureus</name>
    <dbReference type="NCBI Taxonomy" id="48587"/>
    <lineage>
        <taxon>Eukaryota</taxon>
        <taxon>Fungi</taxon>
        <taxon>Dikarya</taxon>
        <taxon>Basidiomycota</taxon>
        <taxon>Agaricomycotina</taxon>
        <taxon>Agaricomycetes</taxon>
        <taxon>Agaricomycetidae</taxon>
        <taxon>Boletales</taxon>
        <taxon>Suillineae</taxon>
        <taxon>Suillaceae</taxon>
        <taxon>Suillus</taxon>
    </lineage>
</organism>